<comment type="caution">
    <text evidence="2">The sequence shown here is derived from an EMBL/GenBank/DDBJ whole genome shotgun (WGS) entry which is preliminary data.</text>
</comment>
<dbReference type="Proteomes" id="UP000637774">
    <property type="component" value="Unassembled WGS sequence"/>
</dbReference>
<dbReference type="Gene3D" id="1.10.30.50">
    <property type="match status" value="1"/>
</dbReference>
<evidence type="ECO:0000259" key="1">
    <source>
        <dbReference type="SMART" id="SM00507"/>
    </source>
</evidence>
<feature type="domain" description="HNH nuclease" evidence="1">
    <location>
        <begin position="46"/>
        <end position="102"/>
    </location>
</feature>
<dbReference type="CDD" id="cd00085">
    <property type="entry name" value="HNHc"/>
    <property type="match status" value="1"/>
</dbReference>
<dbReference type="InterPro" id="IPR002711">
    <property type="entry name" value="HNH"/>
</dbReference>
<reference evidence="3" key="1">
    <citation type="journal article" date="2019" name="Int. J. Syst. Evol. Microbiol.">
        <title>The Global Catalogue of Microorganisms (GCM) 10K type strain sequencing project: providing services to taxonomists for standard genome sequencing and annotation.</title>
        <authorList>
            <consortium name="The Broad Institute Genomics Platform"/>
            <consortium name="The Broad Institute Genome Sequencing Center for Infectious Disease"/>
            <person name="Wu L."/>
            <person name="Ma J."/>
        </authorList>
    </citation>
    <scope>NUCLEOTIDE SEQUENCE [LARGE SCALE GENOMIC DNA]</scope>
    <source>
        <strain evidence="3">CGMCC 1.14966</strain>
    </source>
</reference>
<gene>
    <name evidence="2" type="ORF">GCM10011495_32760</name>
</gene>
<dbReference type="InterPro" id="IPR003615">
    <property type="entry name" value="HNH_nuc"/>
</dbReference>
<dbReference type="RefSeq" id="WP_188563175.1">
    <property type="nucleotide sequence ID" value="NZ_BMGY01000040.1"/>
</dbReference>
<dbReference type="EMBL" id="BMGY01000040">
    <property type="protein sequence ID" value="GGH89352.1"/>
    <property type="molecule type" value="Genomic_DNA"/>
</dbReference>
<dbReference type="SMART" id="SM00507">
    <property type="entry name" value="HNHc"/>
    <property type="match status" value="1"/>
</dbReference>
<name>A0ABQ2AAZ3_9BACT</name>
<accession>A0ABQ2AAZ3</accession>
<organism evidence="2 3">
    <name type="scientific">Hymenobacter frigidus</name>
    <dbReference type="NCBI Taxonomy" id="1524095"/>
    <lineage>
        <taxon>Bacteria</taxon>
        <taxon>Pseudomonadati</taxon>
        <taxon>Bacteroidota</taxon>
        <taxon>Cytophagia</taxon>
        <taxon>Cytophagales</taxon>
        <taxon>Hymenobacteraceae</taxon>
        <taxon>Hymenobacter</taxon>
    </lineage>
</organism>
<dbReference type="Pfam" id="PF01844">
    <property type="entry name" value="HNH"/>
    <property type="match status" value="1"/>
</dbReference>
<sequence length="219" mass="25325">MILLTKTGKPAILRLKSLQWTVDVLEYHVRKEKIPKVLFNKYNHKQVKLALVDETNGKCAYCESKVTHVYPGDIEHIIPKSKFPDLAFDWENLTFSCSICNNLKSDYYDPTYPVVNPYFDIISRHITSSGSLIIHMPGSERGELTHVLLQLNRGDLIERREEALQVFRKYLDSYAKATVPILKDIYKKEILGMVDPSKEFSFVLKNALDYFVLKGLVFH</sequence>
<keyword evidence="3" id="KW-1185">Reference proteome</keyword>
<proteinExistence type="predicted"/>
<evidence type="ECO:0000313" key="2">
    <source>
        <dbReference type="EMBL" id="GGH89352.1"/>
    </source>
</evidence>
<evidence type="ECO:0000313" key="3">
    <source>
        <dbReference type="Proteomes" id="UP000637774"/>
    </source>
</evidence>
<protein>
    <recommendedName>
        <fullName evidence="1">HNH nuclease domain-containing protein</fullName>
    </recommendedName>
</protein>